<dbReference type="EMBL" id="QXRZ01000009">
    <property type="protein sequence ID" value="RIL41629.1"/>
    <property type="molecule type" value="Genomic_DNA"/>
</dbReference>
<name>A0A3A0H021_STAGA</name>
<dbReference type="Proteomes" id="UP000283576">
    <property type="component" value="Unassembled WGS sequence"/>
</dbReference>
<gene>
    <name evidence="1" type="ORF">BUZ01_11900</name>
</gene>
<organism evidence="1 2">
    <name type="scientific">Staphylococcus gallinarum</name>
    <dbReference type="NCBI Taxonomy" id="1293"/>
    <lineage>
        <taxon>Bacteria</taxon>
        <taxon>Bacillati</taxon>
        <taxon>Bacillota</taxon>
        <taxon>Bacilli</taxon>
        <taxon>Bacillales</taxon>
        <taxon>Staphylococcaceae</taxon>
        <taxon>Staphylococcus</taxon>
    </lineage>
</organism>
<dbReference type="RefSeq" id="WP_119503706.1">
    <property type="nucleotide sequence ID" value="NZ_JANILE010000002.1"/>
</dbReference>
<sequence>MRLKNAPNDAQSMSQDGDAILRSLQNKSLPVIDLMVREALQNSLDATIKGVHETEVEFSVDEFETKRLAPHFEGIEDILVDKYKDREEFIAISDKNTNGLTGDYKSSDAMVLNKSNFHKLVFGIGKNQEADGAGGSWGLGKTSFFRLGIGIVIYYTRVEIENGYEERLIASLIESPKQKNRLLPTNGRGIAWWGEYPNVDYSQSNPIYPITDSNQIETILDIFNLKRYTDSETGTTIIVPYVGCNEMFASKSDDEEELLPWEINYESSIRTAVERWYNPRLNNEEYHQIVGNSLLNCKVNGIGFLKSYNTEPTFDIMNDLYTSALMGKAKEEKIIVKPVFLKKNGLKEPSRNPVGHIAFKEVSREELKMTPPENKLSALEYVGIKEQRIIELNNSKIIAYCRKPGMVVEYSVDGDWAPKTNIIKEDTLLLGFFVPNSTGELIDSYQKEGYITLEQYLRATENADHANWVDEANKGIIRRIKSYTYKAISDYYQEMSGEKKTSATSGLSRKFGKIFLPPKNYGKTSAKRKIEETDTRNSKNKNRVSDIRVIKSNPINEHTVEVHFKSSIRKKSQNKVFLQVMSQEKKMDIKDWKKAMGEVIQFPFEISNLNIKTVDNEVINKDFKDFEDNDLQIYQDPNNLSEIYISSTVNDRVEVEGKLTLNSLSTEFIPNIAISSEISEGEV</sequence>
<accession>A0A3A0H021</accession>
<comment type="caution">
    <text evidence="1">The sequence shown here is derived from an EMBL/GenBank/DDBJ whole genome shotgun (WGS) entry which is preliminary data.</text>
</comment>
<protein>
    <submittedName>
        <fullName evidence="1">Uncharacterized protein</fullName>
    </submittedName>
</protein>
<reference evidence="1 2" key="1">
    <citation type="journal article" date="2016" name="Front. Microbiol.">
        <title>Comprehensive Phylogenetic Analysis of Bovine Non-aureus Staphylococci Species Based on Whole-Genome Sequencing.</title>
        <authorList>
            <person name="Naushad S."/>
            <person name="Barkema H.W."/>
            <person name="Luby C."/>
            <person name="Condas L.A."/>
            <person name="Nobrega D.B."/>
            <person name="Carson D.A."/>
            <person name="De Buck J."/>
        </authorList>
    </citation>
    <scope>NUCLEOTIDE SEQUENCE [LARGE SCALE GENOMIC DNA]</scope>
    <source>
        <strain evidence="1 2">SNUC 1388</strain>
    </source>
</reference>
<dbReference type="AlphaFoldDB" id="A0A3A0H021"/>
<proteinExistence type="predicted"/>
<evidence type="ECO:0000313" key="2">
    <source>
        <dbReference type="Proteomes" id="UP000283576"/>
    </source>
</evidence>
<evidence type="ECO:0000313" key="1">
    <source>
        <dbReference type="EMBL" id="RIL41629.1"/>
    </source>
</evidence>